<gene>
    <name evidence="2" type="ORF">BpHYR1_004649</name>
</gene>
<organism evidence="2 3">
    <name type="scientific">Brachionus plicatilis</name>
    <name type="common">Marine rotifer</name>
    <name type="synonym">Brachionus muelleri</name>
    <dbReference type="NCBI Taxonomy" id="10195"/>
    <lineage>
        <taxon>Eukaryota</taxon>
        <taxon>Metazoa</taxon>
        <taxon>Spiralia</taxon>
        <taxon>Gnathifera</taxon>
        <taxon>Rotifera</taxon>
        <taxon>Eurotatoria</taxon>
        <taxon>Monogononta</taxon>
        <taxon>Pseudotrocha</taxon>
        <taxon>Ploima</taxon>
        <taxon>Brachionidae</taxon>
        <taxon>Brachionus</taxon>
    </lineage>
</organism>
<keyword evidence="1" id="KW-1133">Transmembrane helix</keyword>
<name>A0A3M7S7E7_BRAPC</name>
<evidence type="ECO:0000313" key="3">
    <source>
        <dbReference type="Proteomes" id="UP000276133"/>
    </source>
</evidence>
<feature type="transmembrane region" description="Helical" evidence="1">
    <location>
        <begin position="69"/>
        <end position="94"/>
    </location>
</feature>
<proteinExistence type="predicted"/>
<keyword evidence="1" id="KW-0472">Membrane</keyword>
<keyword evidence="1" id="KW-0812">Transmembrane</keyword>
<evidence type="ECO:0000256" key="1">
    <source>
        <dbReference type="SAM" id="Phobius"/>
    </source>
</evidence>
<reference evidence="2 3" key="1">
    <citation type="journal article" date="2018" name="Sci. Rep.">
        <title>Genomic signatures of local adaptation to the degree of environmental predictability in rotifers.</title>
        <authorList>
            <person name="Franch-Gras L."/>
            <person name="Hahn C."/>
            <person name="Garcia-Roger E.M."/>
            <person name="Carmona M.J."/>
            <person name="Serra M."/>
            <person name="Gomez A."/>
        </authorList>
    </citation>
    <scope>NUCLEOTIDE SEQUENCE [LARGE SCALE GENOMIC DNA]</scope>
    <source>
        <strain evidence="2">HYR1</strain>
    </source>
</reference>
<sequence length="98" mass="11698">MKIQKILDYSMFCSQLFNKSPGALKMRSLIADNVALDNSLNEAIDFYRKKDFEKYLEIKVINSHKLNFLLIWLFNCSFSYFISKFEALIAYSIYFRRL</sequence>
<accession>A0A3M7S7E7</accession>
<keyword evidence="3" id="KW-1185">Reference proteome</keyword>
<evidence type="ECO:0000313" key="2">
    <source>
        <dbReference type="EMBL" id="RNA31716.1"/>
    </source>
</evidence>
<dbReference type="AlphaFoldDB" id="A0A3M7S7E7"/>
<dbReference type="EMBL" id="REGN01001907">
    <property type="protein sequence ID" value="RNA31716.1"/>
    <property type="molecule type" value="Genomic_DNA"/>
</dbReference>
<dbReference type="Proteomes" id="UP000276133">
    <property type="component" value="Unassembled WGS sequence"/>
</dbReference>
<comment type="caution">
    <text evidence="2">The sequence shown here is derived from an EMBL/GenBank/DDBJ whole genome shotgun (WGS) entry which is preliminary data.</text>
</comment>
<protein>
    <submittedName>
        <fullName evidence="2">Uncharacterized protein</fullName>
    </submittedName>
</protein>